<dbReference type="EMBL" id="JAYJLD010000048">
    <property type="protein sequence ID" value="MEB3103745.1"/>
    <property type="molecule type" value="Genomic_DNA"/>
</dbReference>
<dbReference type="CDD" id="cd00038">
    <property type="entry name" value="CAP_ED"/>
    <property type="match status" value="1"/>
</dbReference>
<dbReference type="Proteomes" id="UP001310386">
    <property type="component" value="Unassembled WGS sequence"/>
</dbReference>
<dbReference type="InterPro" id="IPR036388">
    <property type="entry name" value="WH-like_DNA-bd_sf"/>
</dbReference>
<dbReference type="InterPro" id="IPR050397">
    <property type="entry name" value="Env_Response_Regulators"/>
</dbReference>
<evidence type="ECO:0000256" key="4">
    <source>
        <dbReference type="ARBA" id="ARBA00023163"/>
    </source>
</evidence>
<dbReference type="Gene3D" id="1.10.10.10">
    <property type="entry name" value="Winged helix-like DNA-binding domain superfamily/Winged helix DNA-binding domain"/>
    <property type="match status" value="1"/>
</dbReference>
<dbReference type="InterPro" id="IPR018490">
    <property type="entry name" value="cNMP-bd_dom_sf"/>
</dbReference>
<evidence type="ECO:0000259" key="6">
    <source>
        <dbReference type="PROSITE" id="PS51063"/>
    </source>
</evidence>
<dbReference type="Gene3D" id="2.60.120.10">
    <property type="entry name" value="Jelly Rolls"/>
    <property type="match status" value="1"/>
</dbReference>
<gene>
    <name evidence="7" type="ORF">VF724_19100</name>
</gene>
<dbReference type="PROSITE" id="PS50042">
    <property type="entry name" value="CNMP_BINDING_3"/>
    <property type="match status" value="1"/>
</dbReference>
<dbReference type="SMART" id="SM00100">
    <property type="entry name" value="cNMP"/>
    <property type="match status" value="1"/>
</dbReference>
<keyword evidence="1" id="KW-0805">Transcription regulation</keyword>
<dbReference type="InterPro" id="IPR012318">
    <property type="entry name" value="HTH_CRP"/>
</dbReference>
<keyword evidence="4" id="KW-0804">Transcription</keyword>
<feature type="domain" description="HTH crp-type" evidence="6">
    <location>
        <begin position="146"/>
        <end position="219"/>
    </location>
</feature>
<keyword evidence="2" id="KW-0238">DNA-binding</keyword>
<evidence type="ECO:0000256" key="2">
    <source>
        <dbReference type="ARBA" id="ARBA00023125"/>
    </source>
</evidence>
<comment type="caution">
    <text evidence="7">The sequence shown here is derived from an EMBL/GenBank/DDBJ whole genome shotgun (WGS) entry which is preliminary data.</text>
</comment>
<evidence type="ECO:0000259" key="5">
    <source>
        <dbReference type="PROSITE" id="PS50042"/>
    </source>
</evidence>
<organism evidence="7 8">
    <name type="scientific">Ferviditalea candida</name>
    <dbReference type="NCBI Taxonomy" id="3108399"/>
    <lineage>
        <taxon>Bacteria</taxon>
        <taxon>Bacillati</taxon>
        <taxon>Bacillota</taxon>
        <taxon>Bacilli</taxon>
        <taxon>Bacillales</taxon>
        <taxon>Paenibacillaceae</taxon>
        <taxon>Ferviditalea</taxon>
    </lineage>
</organism>
<dbReference type="Pfam" id="PF00027">
    <property type="entry name" value="cNMP_binding"/>
    <property type="match status" value="1"/>
</dbReference>
<dbReference type="PANTHER" id="PTHR24567">
    <property type="entry name" value="CRP FAMILY TRANSCRIPTIONAL REGULATORY PROTEIN"/>
    <property type="match status" value="1"/>
</dbReference>
<dbReference type="Pfam" id="PF13545">
    <property type="entry name" value="HTH_Crp_2"/>
    <property type="match status" value="1"/>
</dbReference>
<dbReference type="SUPFAM" id="SSF51206">
    <property type="entry name" value="cAMP-binding domain-like"/>
    <property type="match status" value="1"/>
</dbReference>
<evidence type="ECO:0000313" key="8">
    <source>
        <dbReference type="Proteomes" id="UP001310386"/>
    </source>
</evidence>
<dbReference type="InterPro" id="IPR036390">
    <property type="entry name" value="WH_DNA-bd_sf"/>
</dbReference>
<proteinExistence type="predicted"/>
<dbReference type="RefSeq" id="WP_371755873.1">
    <property type="nucleotide sequence ID" value="NZ_JAYJLD010000048.1"/>
</dbReference>
<sequence length="237" mass="26522">MQNNFSDANTQISQFLSESNFLLLQSAMTFHQVTSGTHLFWDGEPSEHLYYVKSGQIHITKSTEEGKELILFIRQDGDLFGEIGSVGKPVHTFNAKVVQDSMIGFIPHEDLEQLIGQNGGFAVEFMRWMGLMHQATQAKFRDLLLYGKSGALASTLIRLAKTYGVPGDEGIDICIKLTNTDLANIIGTTREGVNRQLHEYMDNGILTLKDGRIVIRDLQRLKTIVNCANCPDEICRL</sequence>
<name>A0ABU5ZMP2_9BACL</name>
<dbReference type="InterPro" id="IPR000595">
    <property type="entry name" value="cNMP-bd_dom"/>
</dbReference>
<keyword evidence="8" id="KW-1185">Reference proteome</keyword>
<dbReference type="PANTHER" id="PTHR24567:SF74">
    <property type="entry name" value="HTH-TYPE TRANSCRIPTIONAL REGULATOR ARCR"/>
    <property type="match status" value="1"/>
</dbReference>
<reference evidence="7" key="1">
    <citation type="submission" date="2023-12" db="EMBL/GenBank/DDBJ databases">
        <title>Fervidustalea candida gen. nov., sp. nov., a novel member of the family Paenibacillaceae isolated from a geothermal area.</title>
        <authorList>
            <person name="Li W.-J."/>
            <person name="Jiao J.-Y."/>
            <person name="Chen Y."/>
        </authorList>
    </citation>
    <scope>NUCLEOTIDE SEQUENCE</scope>
    <source>
        <strain evidence="7">SYSU GA230002</strain>
    </source>
</reference>
<evidence type="ECO:0000256" key="1">
    <source>
        <dbReference type="ARBA" id="ARBA00023015"/>
    </source>
</evidence>
<dbReference type="PROSITE" id="PS51063">
    <property type="entry name" value="HTH_CRP_2"/>
    <property type="match status" value="1"/>
</dbReference>
<accession>A0ABU5ZMP2</accession>
<protein>
    <submittedName>
        <fullName evidence="7">Crp/Fnr family transcriptional regulator</fullName>
    </submittedName>
</protein>
<dbReference type="SUPFAM" id="SSF46785">
    <property type="entry name" value="Winged helix' DNA-binding domain"/>
    <property type="match status" value="1"/>
</dbReference>
<keyword evidence="3" id="KW-0010">Activator</keyword>
<feature type="domain" description="Cyclic nucleotide-binding" evidence="5">
    <location>
        <begin position="12"/>
        <end position="116"/>
    </location>
</feature>
<evidence type="ECO:0000256" key="3">
    <source>
        <dbReference type="ARBA" id="ARBA00023159"/>
    </source>
</evidence>
<evidence type="ECO:0000313" key="7">
    <source>
        <dbReference type="EMBL" id="MEB3103745.1"/>
    </source>
</evidence>
<dbReference type="SMART" id="SM00419">
    <property type="entry name" value="HTH_CRP"/>
    <property type="match status" value="1"/>
</dbReference>
<dbReference type="InterPro" id="IPR014710">
    <property type="entry name" value="RmlC-like_jellyroll"/>
</dbReference>